<reference evidence="3" key="1">
    <citation type="submission" date="2014-09" db="EMBL/GenBank/DDBJ databases">
        <authorList>
            <person name="Gomez-Valero L."/>
        </authorList>
    </citation>
    <scope>NUCLEOTIDE SEQUENCE [LARGE SCALE GENOMIC DNA]</scope>
    <source>
        <strain evidence="3">ATCC700992</strain>
    </source>
</reference>
<proteinExistence type="predicted"/>
<dbReference type="KEGG" id="lfa:LFA_2368"/>
<feature type="coiled-coil region" evidence="1">
    <location>
        <begin position="243"/>
        <end position="277"/>
    </location>
</feature>
<keyword evidence="3" id="KW-1185">Reference proteome</keyword>
<dbReference type="HOGENOM" id="CLU_784806_0_0_6"/>
<organism evidence="2 3">
    <name type="scientific">Legionella fallonii LLAP-10</name>
    <dbReference type="NCBI Taxonomy" id="1212491"/>
    <lineage>
        <taxon>Bacteria</taxon>
        <taxon>Pseudomonadati</taxon>
        <taxon>Pseudomonadota</taxon>
        <taxon>Gammaproteobacteria</taxon>
        <taxon>Legionellales</taxon>
        <taxon>Legionellaceae</taxon>
        <taxon>Legionella</taxon>
    </lineage>
</organism>
<name>A0A098G8E1_9GAMM</name>
<sequence length="353" mass="39896">MGKKTYIFSRDLSIEPLGDDNDSPVLIEIVHADRQKIYISLKNRLNNHYPDAFEIIGKPKSNLIISLKPGQTLPAGETITTLIHKLDTCVARVRTTLADFELIENNGNKPSLTLISKTPRISIQSFYQKLHSVKKNRGNNLLKIECDADSNTITISLNNNQHLPEDKTIRQIVEDLLAKKKPQIPYSSHLGHISNLHFAAEKSSAPIMIPSAPVAISQNNPPQPDEMIIISDDSDVDTDMDIEDDELLELEQLKNNIDCVETRIEQQEEQLSRIETQVLSLYSYFSEQSRLSRANQYPTDRRIAHSDNAVMHSSTPLTQHPTQHNFFTPPSTNVEKSYTLEQLETLFFGGSKK</sequence>
<gene>
    <name evidence="2" type="ORF">LFA_2368</name>
</gene>
<evidence type="ECO:0000313" key="2">
    <source>
        <dbReference type="EMBL" id="CEG57740.1"/>
    </source>
</evidence>
<dbReference type="RefSeq" id="WP_045096183.1">
    <property type="nucleotide sequence ID" value="NZ_LN614827.1"/>
</dbReference>
<evidence type="ECO:0000313" key="3">
    <source>
        <dbReference type="Proteomes" id="UP000032430"/>
    </source>
</evidence>
<dbReference type="EMBL" id="LN614827">
    <property type="protein sequence ID" value="CEG57740.1"/>
    <property type="molecule type" value="Genomic_DNA"/>
</dbReference>
<keyword evidence="1" id="KW-0175">Coiled coil</keyword>
<protein>
    <submittedName>
        <fullName evidence="2">Uncharacterized protein</fullName>
    </submittedName>
</protein>
<evidence type="ECO:0000256" key="1">
    <source>
        <dbReference type="SAM" id="Coils"/>
    </source>
</evidence>
<accession>A0A098G8E1</accession>
<dbReference type="Proteomes" id="UP000032430">
    <property type="component" value="Chromosome I"/>
</dbReference>
<dbReference type="AlphaFoldDB" id="A0A098G8E1"/>